<name>A0A0N1F873_9PROT</name>
<keyword evidence="1" id="KW-1133">Transmembrane helix</keyword>
<organism evidence="2 3">
    <name type="scientific">Komagataeibacter intermedius AF2</name>
    <dbReference type="NCBI Taxonomy" id="1458464"/>
    <lineage>
        <taxon>Bacteria</taxon>
        <taxon>Pseudomonadati</taxon>
        <taxon>Pseudomonadota</taxon>
        <taxon>Alphaproteobacteria</taxon>
        <taxon>Acetobacterales</taxon>
        <taxon>Acetobacteraceae</taxon>
        <taxon>Komagataeibacter</taxon>
    </lineage>
</organism>
<reference evidence="2 3" key="1">
    <citation type="submission" date="2015-07" db="EMBL/GenBank/DDBJ databases">
        <title>Draft Genome Sequence of Komagataeibacter intermedius Strain AF2, Isolated from Kombucha Tea.</title>
        <authorList>
            <person name="Santos R.A."/>
            <person name="Berretta A.A."/>
            <person name="Barud H.S."/>
            <person name="Ribeiro S.J."/>
            <person name="Gonzalez-Garcia L.N."/>
            <person name="Zucchi T.D."/>
            <person name="Goldman G.H."/>
            <person name="Riano-Pachon D.M."/>
        </authorList>
    </citation>
    <scope>NUCLEOTIDE SEQUENCE [LARGE SCALE GENOMIC DNA]</scope>
    <source>
        <strain evidence="2 3">AF2</strain>
    </source>
</reference>
<feature type="transmembrane region" description="Helical" evidence="1">
    <location>
        <begin position="55"/>
        <end position="78"/>
    </location>
</feature>
<dbReference type="AlphaFoldDB" id="A0A0N1F873"/>
<keyword evidence="1" id="KW-0472">Membrane</keyword>
<keyword evidence="1" id="KW-0812">Transmembrane</keyword>
<protein>
    <recommendedName>
        <fullName evidence="4">DUF4282 domain-containing protein</fullName>
    </recommendedName>
</protein>
<dbReference type="RefSeq" id="WP_039736048.1">
    <property type="nucleotide sequence ID" value="NZ_JUFX02000203.1"/>
</dbReference>
<comment type="caution">
    <text evidence="2">The sequence shown here is derived from an EMBL/GenBank/DDBJ whole genome shotgun (WGS) entry which is preliminary data.</text>
</comment>
<dbReference type="Proteomes" id="UP000031553">
    <property type="component" value="Unassembled WGS sequence"/>
</dbReference>
<gene>
    <name evidence="2" type="ORF">GLUCOINTEAF2_0200779</name>
</gene>
<evidence type="ECO:0000313" key="3">
    <source>
        <dbReference type="Proteomes" id="UP000031553"/>
    </source>
</evidence>
<evidence type="ECO:0008006" key="4">
    <source>
        <dbReference type="Google" id="ProtNLM"/>
    </source>
</evidence>
<evidence type="ECO:0000256" key="1">
    <source>
        <dbReference type="SAM" id="Phobius"/>
    </source>
</evidence>
<dbReference type="Pfam" id="PF14110">
    <property type="entry name" value="DUF4282"/>
    <property type="match status" value="1"/>
</dbReference>
<evidence type="ECO:0000313" key="2">
    <source>
        <dbReference type="EMBL" id="KPH86359.1"/>
    </source>
</evidence>
<feature type="transmembrane region" description="Helical" evidence="1">
    <location>
        <begin position="20"/>
        <end position="43"/>
    </location>
</feature>
<dbReference type="OrthoDB" id="7284991at2"/>
<dbReference type="EMBL" id="JUFX02000203">
    <property type="protein sequence ID" value="KPH86359.1"/>
    <property type="molecule type" value="Genomic_DNA"/>
</dbReference>
<proteinExistence type="predicted"/>
<dbReference type="InterPro" id="IPR025557">
    <property type="entry name" value="DUF4282"/>
</dbReference>
<sequence>MKTLLSFNTLITPQFMKIFYYIGVVVCVLSGLGTFVGILGVFINSAQMLGHSTTLAALGGLIVGGIGALIITVLSIIMTRIGCETVLVVFMIRDELAWQRENTQKRA</sequence>
<accession>A0A0N1F873</accession>